<accession>B4D3F8</accession>
<dbReference type="SUPFAM" id="SSF111304">
    <property type="entry name" value="Recombination protein RecR"/>
    <property type="match status" value="1"/>
</dbReference>
<dbReference type="InterPro" id="IPR000093">
    <property type="entry name" value="DNA_Rcmb_RecR"/>
</dbReference>
<dbReference type="HAMAP" id="MF_00017">
    <property type="entry name" value="RecR"/>
    <property type="match status" value="1"/>
</dbReference>
<evidence type="ECO:0000313" key="10">
    <source>
        <dbReference type="Proteomes" id="UP000005824"/>
    </source>
</evidence>
<dbReference type="PANTHER" id="PTHR30446:SF0">
    <property type="entry name" value="RECOMBINATION PROTEIN RECR"/>
    <property type="match status" value="1"/>
</dbReference>
<dbReference type="Proteomes" id="UP000005824">
    <property type="component" value="Unassembled WGS sequence"/>
</dbReference>
<dbReference type="Gene3D" id="1.10.8.420">
    <property type="entry name" value="RecR Domain 1"/>
    <property type="match status" value="1"/>
</dbReference>
<name>B4D3F8_9BACT</name>
<comment type="caution">
    <text evidence="9">The sequence shown here is derived from an EMBL/GenBank/DDBJ whole genome shotgun (WGS) entry which is preliminary data.</text>
</comment>
<feature type="domain" description="Toprim" evidence="8">
    <location>
        <begin position="83"/>
        <end position="178"/>
    </location>
</feature>
<keyword evidence="2 7" id="KW-0227">DNA damage</keyword>
<feature type="zinc finger region" description="C4-type" evidence="7">
    <location>
        <begin position="60"/>
        <end position="75"/>
    </location>
</feature>
<dbReference type="STRING" id="497964.CfE428DRAFT_3446"/>
<comment type="similarity">
    <text evidence="7">Belongs to the RecR family.</text>
</comment>
<evidence type="ECO:0000256" key="2">
    <source>
        <dbReference type="ARBA" id="ARBA00022763"/>
    </source>
</evidence>
<evidence type="ECO:0000256" key="1">
    <source>
        <dbReference type="ARBA" id="ARBA00022723"/>
    </source>
</evidence>
<dbReference type="SMART" id="SM00278">
    <property type="entry name" value="HhH1"/>
    <property type="match status" value="1"/>
</dbReference>
<dbReference type="RefSeq" id="WP_006980771.1">
    <property type="nucleotide sequence ID" value="NZ_ABVL01000009.1"/>
</dbReference>
<sequence>MKRIAYPAAIQALIGELKRLPGIGPRSAERIALWMLQSRDARPLEVSRVIREVQESIHACPRCGFFTTDTLCEICADTTRDAAQICVVEQPTDILPLERTGVFLGRYHALGGRISPLDHVGPEELRIDALIERIKAEAPSEIILALGSDVEGEATANYLATLLRELPVTVTRLAQGLPAGGGLEQADELTLSRALAGRTAVKG</sequence>
<dbReference type="FunCoup" id="B4D3F8">
    <property type="interactions" value="241"/>
</dbReference>
<dbReference type="InterPro" id="IPR034137">
    <property type="entry name" value="TOPRIM_RecR"/>
</dbReference>
<evidence type="ECO:0000259" key="8">
    <source>
        <dbReference type="PROSITE" id="PS50880"/>
    </source>
</evidence>
<dbReference type="GO" id="GO:0003677">
    <property type="term" value="F:DNA binding"/>
    <property type="evidence" value="ECO:0007669"/>
    <property type="project" value="UniProtKB-UniRule"/>
</dbReference>
<dbReference type="PANTHER" id="PTHR30446">
    <property type="entry name" value="RECOMBINATION PROTEIN RECR"/>
    <property type="match status" value="1"/>
</dbReference>
<dbReference type="Pfam" id="PF21176">
    <property type="entry name" value="RecR_HhH"/>
    <property type="match status" value="1"/>
</dbReference>
<dbReference type="GO" id="GO:0006281">
    <property type="term" value="P:DNA repair"/>
    <property type="evidence" value="ECO:0007669"/>
    <property type="project" value="UniProtKB-UniRule"/>
</dbReference>
<dbReference type="Gene3D" id="6.10.250.240">
    <property type="match status" value="1"/>
</dbReference>
<dbReference type="eggNOG" id="COG0353">
    <property type="taxonomic scope" value="Bacteria"/>
</dbReference>
<protein>
    <recommendedName>
        <fullName evidence="7">Recombination protein RecR</fullName>
    </recommendedName>
</protein>
<dbReference type="InterPro" id="IPR003583">
    <property type="entry name" value="Hlx-hairpin-Hlx_DNA-bd_motif"/>
</dbReference>
<evidence type="ECO:0000256" key="7">
    <source>
        <dbReference type="HAMAP-Rule" id="MF_00017"/>
    </source>
</evidence>
<reference evidence="9 10" key="1">
    <citation type="journal article" date="2011" name="J. Bacteriol.">
        <title>Genome sequence of Chthoniobacter flavus Ellin428, an aerobic heterotrophic soil bacterium.</title>
        <authorList>
            <person name="Kant R."/>
            <person name="van Passel M.W."/>
            <person name="Palva A."/>
            <person name="Lucas S."/>
            <person name="Lapidus A."/>
            <person name="Glavina Del Rio T."/>
            <person name="Dalin E."/>
            <person name="Tice H."/>
            <person name="Bruce D."/>
            <person name="Goodwin L."/>
            <person name="Pitluck S."/>
            <person name="Larimer F.W."/>
            <person name="Land M.L."/>
            <person name="Hauser L."/>
            <person name="Sangwan P."/>
            <person name="de Vos W.M."/>
            <person name="Janssen P.H."/>
            <person name="Smidt H."/>
        </authorList>
    </citation>
    <scope>NUCLEOTIDE SEQUENCE [LARGE SCALE GENOMIC DNA]</scope>
    <source>
        <strain evidence="9 10">Ellin428</strain>
    </source>
</reference>
<dbReference type="InParanoid" id="B4D3F8"/>
<dbReference type="EMBL" id="ABVL01000009">
    <property type="protein sequence ID" value="EDY19269.1"/>
    <property type="molecule type" value="Genomic_DNA"/>
</dbReference>
<evidence type="ECO:0000313" key="9">
    <source>
        <dbReference type="EMBL" id="EDY19269.1"/>
    </source>
</evidence>
<keyword evidence="6 7" id="KW-0234">DNA repair</keyword>
<gene>
    <name evidence="7" type="primary">recR</name>
    <name evidence="9" type="ORF">CfE428DRAFT_3446</name>
</gene>
<keyword evidence="4 7" id="KW-0862">Zinc</keyword>
<dbReference type="Pfam" id="PF21175">
    <property type="entry name" value="RecR_C"/>
    <property type="match status" value="1"/>
</dbReference>
<dbReference type="Gene3D" id="3.40.1360.10">
    <property type="match status" value="1"/>
</dbReference>
<evidence type="ECO:0000256" key="3">
    <source>
        <dbReference type="ARBA" id="ARBA00022771"/>
    </source>
</evidence>
<keyword evidence="10" id="KW-1185">Reference proteome</keyword>
<comment type="function">
    <text evidence="7">May play a role in DNA repair. It seems to be involved in an RecBC-independent recombinational process of DNA repair. It may act with RecF and RecO.</text>
</comment>
<organism evidence="9 10">
    <name type="scientific">Chthoniobacter flavus Ellin428</name>
    <dbReference type="NCBI Taxonomy" id="497964"/>
    <lineage>
        <taxon>Bacteria</taxon>
        <taxon>Pseudomonadati</taxon>
        <taxon>Verrucomicrobiota</taxon>
        <taxon>Spartobacteria</taxon>
        <taxon>Chthoniobacterales</taxon>
        <taxon>Chthoniobacteraceae</taxon>
        <taxon>Chthoniobacter</taxon>
    </lineage>
</organism>
<dbReference type="InterPro" id="IPR023627">
    <property type="entry name" value="Rcmb_RecR"/>
</dbReference>
<dbReference type="Pfam" id="PF02132">
    <property type="entry name" value="RecR_ZnF"/>
    <property type="match status" value="1"/>
</dbReference>
<dbReference type="NCBIfam" id="TIGR00615">
    <property type="entry name" value="recR"/>
    <property type="match status" value="1"/>
</dbReference>
<dbReference type="AlphaFoldDB" id="B4D3F8"/>
<dbReference type="SMART" id="SM00493">
    <property type="entry name" value="TOPRIM"/>
    <property type="match status" value="1"/>
</dbReference>
<dbReference type="PROSITE" id="PS01300">
    <property type="entry name" value="RECR"/>
    <property type="match status" value="1"/>
</dbReference>
<dbReference type="InterPro" id="IPR006171">
    <property type="entry name" value="TOPRIM_dom"/>
</dbReference>
<keyword evidence="1 7" id="KW-0479">Metal-binding</keyword>
<evidence type="ECO:0000256" key="4">
    <source>
        <dbReference type="ARBA" id="ARBA00022833"/>
    </source>
</evidence>
<dbReference type="CDD" id="cd01025">
    <property type="entry name" value="TOPRIM_recR"/>
    <property type="match status" value="1"/>
</dbReference>
<proteinExistence type="inferred from homology"/>
<dbReference type="InterPro" id="IPR015967">
    <property type="entry name" value="Rcmb_RecR_Znf"/>
</dbReference>
<dbReference type="PROSITE" id="PS50880">
    <property type="entry name" value="TOPRIM"/>
    <property type="match status" value="1"/>
</dbReference>
<dbReference type="Pfam" id="PF13662">
    <property type="entry name" value="Toprim_4"/>
    <property type="match status" value="1"/>
</dbReference>
<dbReference type="GO" id="GO:0008270">
    <property type="term" value="F:zinc ion binding"/>
    <property type="evidence" value="ECO:0007669"/>
    <property type="project" value="UniProtKB-KW"/>
</dbReference>
<dbReference type="GO" id="GO:0006310">
    <property type="term" value="P:DNA recombination"/>
    <property type="evidence" value="ECO:0007669"/>
    <property type="project" value="UniProtKB-UniRule"/>
</dbReference>
<keyword evidence="5 7" id="KW-0233">DNA recombination</keyword>
<keyword evidence="3 7" id="KW-0863">Zinc-finger</keyword>
<evidence type="ECO:0000256" key="6">
    <source>
        <dbReference type="ARBA" id="ARBA00023204"/>
    </source>
</evidence>
<evidence type="ECO:0000256" key="5">
    <source>
        <dbReference type="ARBA" id="ARBA00023172"/>
    </source>
</evidence>